<dbReference type="Proteomes" id="UP001239111">
    <property type="component" value="Chromosome 2"/>
</dbReference>
<reference evidence="1" key="1">
    <citation type="submission" date="2023-04" db="EMBL/GenBank/DDBJ databases">
        <title>A chromosome-level genome assembly of the parasitoid wasp Eretmocerus hayati.</title>
        <authorList>
            <person name="Zhong Y."/>
            <person name="Liu S."/>
            <person name="Liu Y."/>
        </authorList>
    </citation>
    <scope>NUCLEOTIDE SEQUENCE</scope>
    <source>
        <strain evidence="1">ZJU_SS_LIU_2023</strain>
    </source>
</reference>
<dbReference type="EMBL" id="CM056742">
    <property type="protein sequence ID" value="KAJ8679535.1"/>
    <property type="molecule type" value="Genomic_DNA"/>
</dbReference>
<evidence type="ECO:0000313" key="1">
    <source>
        <dbReference type="EMBL" id="KAJ8679535.1"/>
    </source>
</evidence>
<accession>A0ACC2P7Y9</accession>
<name>A0ACC2P7Y9_9HYME</name>
<keyword evidence="2" id="KW-1185">Reference proteome</keyword>
<evidence type="ECO:0000313" key="2">
    <source>
        <dbReference type="Proteomes" id="UP001239111"/>
    </source>
</evidence>
<comment type="caution">
    <text evidence="1">The sequence shown here is derived from an EMBL/GenBank/DDBJ whole genome shotgun (WGS) entry which is preliminary data.</text>
</comment>
<sequence>MEIEQQKSRLRRVILLLLIRERRKLPGEKSNRQKILGLCLMLRQLRETEQRARRSVWVKEMYTVENRLLHGASNTYVTNLRELYPDDFYNFFRMTREVFELLYNIVSPSITKQNVVREPISSRIRLEVTIRWLATGDNFETLAALFRVSPPSVSNIVNETTQAIWSRLKPLVFEELTEDKWRRNARAFGIKWNHERCGGAIDCKLVRVRPPPHAGSLMYDYKGHHSFHLLAIADADGKFDVVDVGASGRQSDGGVFRNSRIGQLFRRNQMNMPPAEPLVDGGHPIPIMLLGDEGFAQSLYLLRPYTRNIRMCLRKRVFNYRLSRARRIVEAAFGSLTRIWQVMEDPIRTSLKVALQTVHACICLHNFLIMYEERKERRDVEPYDANEGAEQIHGMEGYVDDEPVPREGTPERLRYELSHYFMNEGAVHFQWERAANFNF</sequence>
<protein>
    <submittedName>
        <fullName evidence="1">Uncharacterized protein</fullName>
    </submittedName>
</protein>
<organism evidence="1 2">
    <name type="scientific">Eretmocerus hayati</name>
    <dbReference type="NCBI Taxonomy" id="131215"/>
    <lineage>
        <taxon>Eukaryota</taxon>
        <taxon>Metazoa</taxon>
        <taxon>Ecdysozoa</taxon>
        <taxon>Arthropoda</taxon>
        <taxon>Hexapoda</taxon>
        <taxon>Insecta</taxon>
        <taxon>Pterygota</taxon>
        <taxon>Neoptera</taxon>
        <taxon>Endopterygota</taxon>
        <taxon>Hymenoptera</taxon>
        <taxon>Apocrita</taxon>
        <taxon>Proctotrupomorpha</taxon>
        <taxon>Chalcidoidea</taxon>
        <taxon>Aphelinidae</taxon>
        <taxon>Aphelininae</taxon>
        <taxon>Eretmocerus</taxon>
    </lineage>
</organism>
<gene>
    <name evidence="1" type="ORF">QAD02_015322</name>
</gene>
<proteinExistence type="predicted"/>